<dbReference type="Proteomes" id="UP001234989">
    <property type="component" value="Chromosome 9"/>
</dbReference>
<reference evidence="2" key="1">
    <citation type="submission" date="2023-08" db="EMBL/GenBank/DDBJ databases">
        <title>A de novo genome assembly of Solanum verrucosum Schlechtendal, a Mexican diploid species geographically isolated from the other diploid A-genome species in potato relatives.</title>
        <authorList>
            <person name="Hosaka K."/>
        </authorList>
    </citation>
    <scope>NUCLEOTIDE SEQUENCE</scope>
    <source>
        <tissue evidence="2">Young leaves</tissue>
    </source>
</reference>
<dbReference type="InterPro" id="IPR004231">
    <property type="entry name" value="COpept_A_inh-like"/>
</dbReference>
<name>A0AAF0ZRV5_SOLVR</name>
<feature type="domain" description="Carboxypeptidase A inhibitor-like" evidence="1">
    <location>
        <begin position="26"/>
        <end position="68"/>
    </location>
</feature>
<evidence type="ECO:0000313" key="3">
    <source>
        <dbReference type="Proteomes" id="UP001234989"/>
    </source>
</evidence>
<gene>
    <name evidence="2" type="ORF">MTR67_040953</name>
</gene>
<dbReference type="Pfam" id="PF02977">
    <property type="entry name" value="CarbpepA_inh"/>
    <property type="match status" value="1"/>
</dbReference>
<dbReference type="PROSITE" id="PS51257">
    <property type="entry name" value="PROKAR_LIPOPROTEIN"/>
    <property type="match status" value="1"/>
</dbReference>
<protein>
    <recommendedName>
        <fullName evidence="1">Carboxypeptidase A inhibitor-like domain-containing protein</fullName>
    </recommendedName>
</protein>
<dbReference type="AlphaFoldDB" id="A0AAF0ZRV5"/>
<evidence type="ECO:0000259" key="1">
    <source>
        <dbReference type="Pfam" id="PF02977"/>
    </source>
</evidence>
<evidence type="ECO:0000313" key="2">
    <source>
        <dbReference type="EMBL" id="WMV47568.1"/>
    </source>
</evidence>
<dbReference type="EMBL" id="CP133620">
    <property type="protein sequence ID" value="WMV47568.1"/>
    <property type="molecule type" value="Genomic_DNA"/>
</dbReference>
<accession>A0AAF0ZRV5</accession>
<sequence length="71" mass="8013">MALRDLQINAEGTILKMKLFFYINIILGGCSNSCYSDSDCSGGFTLCQWCWDKTAFNGRKYKTCSVLPRTN</sequence>
<organism evidence="2 3">
    <name type="scientific">Solanum verrucosum</name>
    <dbReference type="NCBI Taxonomy" id="315347"/>
    <lineage>
        <taxon>Eukaryota</taxon>
        <taxon>Viridiplantae</taxon>
        <taxon>Streptophyta</taxon>
        <taxon>Embryophyta</taxon>
        <taxon>Tracheophyta</taxon>
        <taxon>Spermatophyta</taxon>
        <taxon>Magnoliopsida</taxon>
        <taxon>eudicotyledons</taxon>
        <taxon>Gunneridae</taxon>
        <taxon>Pentapetalae</taxon>
        <taxon>asterids</taxon>
        <taxon>lamiids</taxon>
        <taxon>Solanales</taxon>
        <taxon>Solanaceae</taxon>
        <taxon>Solanoideae</taxon>
        <taxon>Solaneae</taxon>
        <taxon>Solanum</taxon>
    </lineage>
</organism>
<keyword evidence="3" id="KW-1185">Reference proteome</keyword>
<proteinExistence type="predicted"/>